<comment type="caution">
    <text evidence="1">The sequence shown here is derived from an EMBL/GenBank/DDBJ whole genome shotgun (WGS) entry which is preliminary data.</text>
</comment>
<evidence type="ECO:0000313" key="2">
    <source>
        <dbReference type="Proteomes" id="UP001497700"/>
    </source>
</evidence>
<organism evidence="1 2">
    <name type="scientific">Hypoxylon rubiginosum</name>
    <dbReference type="NCBI Taxonomy" id="110542"/>
    <lineage>
        <taxon>Eukaryota</taxon>
        <taxon>Fungi</taxon>
        <taxon>Dikarya</taxon>
        <taxon>Ascomycota</taxon>
        <taxon>Pezizomycotina</taxon>
        <taxon>Sordariomycetes</taxon>
        <taxon>Xylariomycetidae</taxon>
        <taxon>Xylariales</taxon>
        <taxon>Hypoxylaceae</taxon>
        <taxon>Hypoxylon</taxon>
    </lineage>
</organism>
<keyword evidence="2" id="KW-1185">Reference proteome</keyword>
<dbReference type="EMBL" id="MU393698">
    <property type="protein sequence ID" value="KAI4858709.1"/>
    <property type="molecule type" value="Genomic_DNA"/>
</dbReference>
<sequence>MMRNIQGLGLLLLASAPMITAVIPPVELCPSCPKPKHCFNEGWDWAYYSNPLHNDGEDYPGFRADVFKTRDPAYSDVTPWIGGHLGYTEADPDTTTFYQSSTQLNSTYFALSHHAYLYACESGAWQFDVSRVDDAVLAWVGDAAYAGWTDANADARAAWTFLGAAGQHFGAASFARDLDGGRFYPMRFVFANAQWGGNFNLTITSPSGVIVHRSGRGSDWVVRSSCGFDTSAPRFPDFGAET</sequence>
<dbReference type="Proteomes" id="UP001497700">
    <property type="component" value="Unassembled WGS sequence"/>
</dbReference>
<proteinExistence type="predicted"/>
<reference evidence="1 2" key="1">
    <citation type="journal article" date="2022" name="New Phytol.">
        <title>Ecological generalism drives hyperdiversity of secondary metabolite gene clusters in xylarialean endophytes.</title>
        <authorList>
            <person name="Franco M.E.E."/>
            <person name="Wisecaver J.H."/>
            <person name="Arnold A.E."/>
            <person name="Ju Y.M."/>
            <person name="Slot J.C."/>
            <person name="Ahrendt S."/>
            <person name="Moore L.P."/>
            <person name="Eastman K.E."/>
            <person name="Scott K."/>
            <person name="Konkel Z."/>
            <person name="Mondo S.J."/>
            <person name="Kuo A."/>
            <person name="Hayes R.D."/>
            <person name="Haridas S."/>
            <person name="Andreopoulos B."/>
            <person name="Riley R."/>
            <person name="LaButti K."/>
            <person name="Pangilinan J."/>
            <person name="Lipzen A."/>
            <person name="Amirebrahimi M."/>
            <person name="Yan J."/>
            <person name="Adam C."/>
            <person name="Keymanesh K."/>
            <person name="Ng V."/>
            <person name="Louie K."/>
            <person name="Northen T."/>
            <person name="Drula E."/>
            <person name="Henrissat B."/>
            <person name="Hsieh H.M."/>
            <person name="Youens-Clark K."/>
            <person name="Lutzoni F."/>
            <person name="Miadlikowska J."/>
            <person name="Eastwood D.C."/>
            <person name="Hamelin R.C."/>
            <person name="Grigoriev I.V."/>
            <person name="U'Ren J.M."/>
        </authorList>
    </citation>
    <scope>NUCLEOTIDE SEQUENCE [LARGE SCALE GENOMIC DNA]</scope>
    <source>
        <strain evidence="1 2">CBS 119005</strain>
    </source>
</reference>
<evidence type="ECO:0000313" key="1">
    <source>
        <dbReference type="EMBL" id="KAI4858709.1"/>
    </source>
</evidence>
<protein>
    <submittedName>
        <fullName evidence="1">GLEYA domain-containing protein</fullName>
    </submittedName>
</protein>
<accession>A0ACB9YH70</accession>
<gene>
    <name evidence="1" type="ORF">F4820DRAFT_206828</name>
</gene>
<name>A0ACB9YH70_9PEZI</name>